<dbReference type="Proteomes" id="UP000681967">
    <property type="component" value="Unassembled WGS sequence"/>
</dbReference>
<dbReference type="EMBL" id="CAJOBH010016979">
    <property type="protein sequence ID" value="CAF4196645.1"/>
    <property type="molecule type" value="Genomic_DNA"/>
</dbReference>
<sequence length="41" mass="4608">YVPWVTINGEHTDDMEKQAEKDLIGLICKSYKGSNPPAQCK</sequence>
<evidence type="ECO:0000313" key="1">
    <source>
        <dbReference type="EMBL" id="CAF4196645.1"/>
    </source>
</evidence>
<name>A0A8S2U6G4_9BILA</name>
<evidence type="ECO:0000313" key="3">
    <source>
        <dbReference type="EMBL" id="CAF4316232.1"/>
    </source>
</evidence>
<accession>A0A8S2U6G4</accession>
<dbReference type="Proteomes" id="UP000676336">
    <property type="component" value="Unassembled WGS sequence"/>
</dbReference>
<gene>
    <name evidence="1" type="ORF">BYL167_LOCUS23479</name>
    <name evidence="3" type="ORF">GIL414_LOCUS26504</name>
    <name evidence="2" type="ORF">SMN809_LOCUS26104</name>
</gene>
<proteinExistence type="predicted"/>
<protein>
    <submittedName>
        <fullName evidence="2">Uncharacterized protein</fullName>
    </submittedName>
</protein>
<feature type="non-terminal residue" evidence="2">
    <location>
        <position position="1"/>
    </location>
</feature>
<dbReference type="EMBL" id="CAJOBI010036220">
    <property type="protein sequence ID" value="CAF4300984.1"/>
    <property type="molecule type" value="Genomic_DNA"/>
</dbReference>
<organism evidence="2 4">
    <name type="scientific">Rotaria magnacalcarata</name>
    <dbReference type="NCBI Taxonomy" id="392030"/>
    <lineage>
        <taxon>Eukaryota</taxon>
        <taxon>Metazoa</taxon>
        <taxon>Spiralia</taxon>
        <taxon>Gnathifera</taxon>
        <taxon>Rotifera</taxon>
        <taxon>Eurotatoria</taxon>
        <taxon>Bdelloidea</taxon>
        <taxon>Philodinida</taxon>
        <taxon>Philodinidae</taxon>
        <taxon>Rotaria</taxon>
    </lineage>
</organism>
<comment type="caution">
    <text evidence="2">The sequence shown here is derived from an EMBL/GenBank/DDBJ whole genome shotgun (WGS) entry which is preliminary data.</text>
</comment>
<reference evidence="2" key="1">
    <citation type="submission" date="2021-02" db="EMBL/GenBank/DDBJ databases">
        <authorList>
            <person name="Nowell W R."/>
        </authorList>
    </citation>
    <scope>NUCLEOTIDE SEQUENCE</scope>
</reference>
<dbReference type="AlphaFoldDB" id="A0A8S2U6G4"/>
<dbReference type="Proteomes" id="UP000681720">
    <property type="component" value="Unassembled WGS sequence"/>
</dbReference>
<evidence type="ECO:0000313" key="4">
    <source>
        <dbReference type="Proteomes" id="UP000676336"/>
    </source>
</evidence>
<evidence type="ECO:0000313" key="2">
    <source>
        <dbReference type="EMBL" id="CAF4300984.1"/>
    </source>
</evidence>
<dbReference type="EMBL" id="CAJOBJ010039052">
    <property type="protein sequence ID" value="CAF4316232.1"/>
    <property type="molecule type" value="Genomic_DNA"/>
</dbReference>